<evidence type="ECO:0000313" key="3">
    <source>
        <dbReference type="Proteomes" id="UP001597387"/>
    </source>
</evidence>
<dbReference type="Proteomes" id="UP001597387">
    <property type="component" value="Unassembled WGS sequence"/>
</dbReference>
<sequence>MSKVNTTNPSVLKKTLRLAVADHSNAQCEAVIEFRQGHSAAYRAADGDAPFAGGTTVSISSLTSDNKSMAINLMPQLAEVDEVKLAVNSRVSQNVVLKIKELPFVENYKFILTDKYLNQTKTLVEGASYEFVVDKSNPNTYGPNRFSIKIAPAIDILPDKEPVFELDQPVLSIYPNPATAELHISSNLPLQNVEIAIYNYSGVLTKKIIMTDKASGLDIRDLTPQYYVLVIKEGEKRLLVSKFLKE</sequence>
<accession>A0ABW4ZJI1</accession>
<reference evidence="3" key="1">
    <citation type="journal article" date="2019" name="Int. J. Syst. Evol. Microbiol.">
        <title>The Global Catalogue of Microorganisms (GCM) 10K type strain sequencing project: providing services to taxonomists for standard genome sequencing and annotation.</title>
        <authorList>
            <consortium name="The Broad Institute Genomics Platform"/>
            <consortium name="The Broad Institute Genome Sequencing Center for Infectious Disease"/>
            <person name="Wu L."/>
            <person name="Ma J."/>
        </authorList>
    </citation>
    <scope>NUCLEOTIDE SEQUENCE [LARGE SCALE GENOMIC DNA]</scope>
    <source>
        <strain evidence="3">KCTC 42217</strain>
    </source>
</reference>
<dbReference type="Pfam" id="PF18962">
    <property type="entry name" value="Por_Secre_tail"/>
    <property type="match status" value="1"/>
</dbReference>
<keyword evidence="3" id="KW-1185">Reference proteome</keyword>
<name>A0ABW4ZJI1_9SPHI</name>
<dbReference type="InterPro" id="IPR026444">
    <property type="entry name" value="Secre_tail"/>
</dbReference>
<proteinExistence type="predicted"/>
<feature type="domain" description="Secretion system C-terminal sorting" evidence="1">
    <location>
        <begin position="173"/>
        <end position="242"/>
    </location>
</feature>
<gene>
    <name evidence="2" type="ORF">ACFSJU_05375</name>
</gene>
<dbReference type="EMBL" id="JBHUHZ010000001">
    <property type="protein sequence ID" value="MFD2161814.1"/>
    <property type="molecule type" value="Genomic_DNA"/>
</dbReference>
<dbReference type="NCBIfam" id="TIGR04183">
    <property type="entry name" value="Por_Secre_tail"/>
    <property type="match status" value="1"/>
</dbReference>
<dbReference type="RefSeq" id="WP_379125472.1">
    <property type="nucleotide sequence ID" value="NZ_JBHUHZ010000001.1"/>
</dbReference>
<protein>
    <submittedName>
        <fullName evidence="2">T9SS type A sorting domain-containing protein</fullName>
    </submittedName>
</protein>
<evidence type="ECO:0000313" key="2">
    <source>
        <dbReference type="EMBL" id="MFD2161814.1"/>
    </source>
</evidence>
<evidence type="ECO:0000259" key="1">
    <source>
        <dbReference type="Pfam" id="PF18962"/>
    </source>
</evidence>
<comment type="caution">
    <text evidence="2">The sequence shown here is derived from an EMBL/GenBank/DDBJ whole genome shotgun (WGS) entry which is preliminary data.</text>
</comment>
<organism evidence="2 3">
    <name type="scientific">Paradesertivirga mongoliensis</name>
    <dbReference type="NCBI Taxonomy" id="2100740"/>
    <lineage>
        <taxon>Bacteria</taxon>
        <taxon>Pseudomonadati</taxon>
        <taxon>Bacteroidota</taxon>
        <taxon>Sphingobacteriia</taxon>
        <taxon>Sphingobacteriales</taxon>
        <taxon>Sphingobacteriaceae</taxon>
        <taxon>Paradesertivirga</taxon>
    </lineage>
</organism>